<organism evidence="2 3">
    <name type="scientific">Cardiosporidium cionae</name>
    <dbReference type="NCBI Taxonomy" id="476202"/>
    <lineage>
        <taxon>Eukaryota</taxon>
        <taxon>Sar</taxon>
        <taxon>Alveolata</taxon>
        <taxon>Apicomplexa</taxon>
        <taxon>Aconoidasida</taxon>
        <taxon>Nephromycida</taxon>
        <taxon>Cardiosporidium</taxon>
    </lineage>
</organism>
<proteinExistence type="predicted"/>
<name>A0ABQ7JE39_9APIC</name>
<accession>A0ABQ7JE39</accession>
<keyword evidence="3" id="KW-1185">Reference proteome</keyword>
<feature type="compositionally biased region" description="Basic and acidic residues" evidence="1">
    <location>
        <begin position="455"/>
        <end position="468"/>
    </location>
</feature>
<feature type="compositionally biased region" description="Polar residues" evidence="1">
    <location>
        <begin position="477"/>
        <end position="493"/>
    </location>
</feature>
<reference evidence="2 3" key="1">
    <citation type="journal article" date="2020" name="bioRxiv">
        <title>Metabolic contributions of an alphaproteobacterial endosymbiont in the apicomplexan Cardiosporidium cionae.</title>
        <authorList>
            <person name="Hunter E.S."/>
            <person name="Paight C.J."/>
            <person name="Lane C.E."/>
        </authorList>
    </citation>
    <scope>NUCLEOTIDE SEQUENCE [LARGE SCALE GENOMIC DNA]</scope>
    <source>
        <strain evidence="2">ESH_2018</strain>
    </source>
</reference>
<sequence>MNTASMERSWILKLLQRSVSHFSTGFVSSHERAMGESLYPMGLGSAEVLYLPSHSLLWEAMNRRHVFPSLLAFCEELPCEMSDRLDILRILRNATTVPKEWLESDAEQDTCVEDPLGGWNPPFSIFIASQLIENFGFLQWIQLQVISILSSIRKISNRGKGDNAAFPVEFDRNRSIVHLLHSAKPTRAPIQRISIRKGESISTALPTSLLYPFDTSTPTEKYASSSLIHTTSAFSSILNGLMCLTHCLENTMTATMLPPFSRVVNSREISLLKRLHLSTFQQTLEPCLSLDSPTFSLSENGIGSAIVSVRRTAAILERCLGAYLRDAAATGSTLDISVIEHQHSVNNTSVYSPKDAESTDKLPLLYKKCPQITPEIGKSNLEEENALPLFSWIALRCTLRPLHQLPSKSIMQQFSHRRRFLALSSLQNGERFLAFSHSEDASRLDSSDKQSLLAEGDRTVEKKIKSSKMDASSSCSTAQEQATSSGHRSNRQESLSTQRVQSCFGFDSRALSLVIPFLECIQTCVRGWFYLFVNYIGDCMLQILLVHLEDSCLKKDIFSTYSNELHTFLETFHVQRRNVHSVWKQCIEALQNLFSTLWQLCWGVGNLLSSSTEFRMSSKRKFDASSLYSNVSADKHVDTQMNSYFTCMETIFLAAKSKKNYPAAHISTLHTICTHVVLCMDDILSFAEILAVFDDILLHPFGGMGDSIYEKKDMTTPSAGESHFNFLFQPIETEQVEVLHLEKGRRQNDPYSSIDFPSNFRTFSLKDCGQDHAINDGRNIPGLSKFSNDPHRFALAAKVVQILFPHTEAYPPYLYPPKAKAAIASVDTTSFPHVVSNERISNPPQESIQYGELTRNVARMTVFLMFCQIHSLHEAGSRIAKGSDKFLYQATSHPRICTYICFMQYSRWHTFEDLEKQSLQNILFDFFISQDFSYLDGTTEKNRLP</sequence>
<evidence type="ECO:0000313" key="2">
    <source>
        <dbReference type="EMBL" id="KAF8822275.1"/>
    </source>
</evidence>
<evidence type="ECO:0000313" key="3">
    <source>
        <dbReference type="Proteomes" id="UP000823046"/>
    </source>
</evidence>
<protein>
    <submittedName>
        <fullName evidence="2">Uncharacterized protein</fullName>
    </submittedName>
</protein>
<feature type="region of interest" description="Disordered" evidence="1">
    <location>
        <begin position="446"/>
        <end position="493"/>
    </location>
</feature>
<comment type="caution">
    <text evidence="2">The sequence shown here is derived from an EMBL/GenBank/DDBJ whole genome shotgun (WGS) entry which is preliminary data.</text>
</comment>
<gene>
    <name evidence="2" type="ORF">IE077_004114</name>
</gene>
<dbReference type="EMBL" id="JADAQX010000067">
    <property type="protein sequence ID" value="KAF8822275.1"/>
    <property type="molecule type" value="Genomic_DNA"/>
</dbReference>
<evidence type="ECO:0000256" key="1">
    <source>
        <dbReference type="SAM" id="MobiDB-lite"/>
    </source>
</evidence>
<dbReference type="Proteomes" id="UP000823046">
    <property type="component" value="Unassembled WGS sequence"/>
</dbReference>